<dbReference type="RefSeq" id="WP_119324952.1">
    <property type="nucleotide sequence ID" value="NZ_AP025739.1"/>
</dbReference>
<dbReference type="KEGG" id="ccot:CCAX7_35540"/>
<keyword evidence="2" id="KW-1185">Reference proteome</keyword>
<name>A0A402D647_9BACT</name>
<protein>
    <submittedName>
        <fullName evidence="1">Uncharacterized protein</fullName>
    </submittedName>
</protein>
<organism evidence="1 2">
    <name type="scientific">Capsulimonas corticalis</name>
    <dbReference type="NCBI Taxonomy" id="2219043"/>
    <lineage>
        <taxon>Bacteria</taxon>
        <taxon>Bacillati</taxon>
        <taxon>Armatimonadota</taxon>
        <taxon>Armatimonadia</taxon>
        <taxon>Capsulimonadales</taxon>
        <taxon>Capsulimonadaceae</taxon>
        <taxon>Capsulimonas</taxon>
    </lineage>
</organism>
<dbReference type="Proteomes" id="UP000287394">
    <property type="component" value="Chromosome"/>
</dbReference>
<proteinExistence type="predicted"/>
<evidence type="ECO:0000313" key="2">
    <source>
        <dbReference type="Proteomes" id="UP000287394"/>
    </source>
</evidence>
<dbReference type="EMBL" id="AP025739">
    <property type="protein sequence ID" value="BDI31503.1"/>
    <property type="molecule type" value="Genomic_DNA"/>
</dbReference>
<gene>
    <name evidence="1" type="ORF">CCAX7_35540</name>
</gene>
<dbReference type="AlphaFoldDB" id="A0A402D647"/>
<accession>A0A402D647</accession>
<sequence length="97" mass="10670">MQIVEHAFAEAYFTAPGAPALQKVHLTILALRDAGLHQTDFGQQSLEFLAESFKTHEHTGSVGWITESGFEGSERAREAREAAGIVQEFIRLAQDTV</sequence>
<evidence type="ECO:0000313" key="1">
    <source>
        <dbReference type="EMBL" id="BDI31503.1"/>
    </source>
</evidence>
<reference evidence="1 2" key="1">
    <citation type="journal article" date="2019" name="Int. J. Syst. Evol. Microbiol.">
        <title>Capsulimonas corticalis gen. nov., sp. nov., an aerobic capsulated bacterium, of a novel bacterial order, Capsulimonadales ord. nov., of the class Armatimonadia of the phylum Armatimonadetes.</title>
        <authorList>
            <person name="Li J."/>
            <person name="Kudo C."/>
            <person name="Tonouchi A."/>
        </authorList>
    </citation>
    <scope>NUCLEOTIDE SEQUENCE [LARGE SCALE GENOMIC DNA]</scope>
    <source>
        <strain evidence="1 2">AX-7</strain>
    </source>
</reference>